<dbReference type="Gene3D" id="3.30.70.2220">
    <property type="entry name" value="CRISPR-Cas system, Cmr2 subunit, D1 domain, cysteine cluster"/>
    <property type="match status" value="1"/>
</dbReference>
<accession>A0A2T1C1Q7</accession>
<dbReference type="InterPro" id="IPR024615">
    <property type="entry name" value="CRISPR-assoc_Cmr2_N"/>
</dbReference>
<feature type="domain" description="CRISPR-associated protein Cmr2 N-terminal" evidence="3">
    <location>
        <begin position="5"/>
        <end position="99"/>
    </location>
</feature>
<keyword evidence="6" id="KW-1185">Reference proteome</keyword>
<dbReference type="Pfam" id="PF12469">
    <property type="entry name" value="Cmr2_N"/>
    <property type="match status" value="1"/>
</dbReference>
<reference evidence="5 6" key="2">
    <citation type="submission" date="2018-03" db="EMBL/GenBank/DDBJ databases">
        <title>The ancient ancestry and fast evolution of plastids.</title>
        <authorList>
            <person name="Moore K.R."/>
            <person name="Magnabosco C."/>
            <person name="Momper L."/>
            <person name="Gold D.A."/>
            <person name="Bosak T."/>
            <person name="Fournier G.P."/>
        </authorList>
    </citation>
    <scope>NUCLEOTIDE SEQUENCE [LARGE SCALE GENOMIC DNA]</scope>
    <source>
        <strain evidence="5 6">CCAP 1448/3</strain>
    </source>
</reference>
<sequence>MTVYTAITFAPVQGFIEKSRKLRDLYGSSLILSYIAEAICQAARRHHNVPEDNPSPEQDPVVSPALINVTQGTPNQILLRGDFPKEDAKKALDRAWNKVTKECQDWLEENCQEWIDLHYKKWVDLGIWQGKEGKQTQLPWSKDWQLWTNHAWEFFWAQGNSVTAAREALNEEKRSRAWTGINWIGESSTLSGADGVAYPGMALWVGKKYKSNSVDVNQWNFRIKQEEITNFYQYLSNKLGESFIEFIRQQNDPNSDIYRQLNNRYGSFLTWVKKDFPGLSEDEKKEKIQEYGEAIVSPKEQLSIPELIKRLITLESVATRIPMDLREVPSTFRDLNRFNPKKIINNNKLELENYPTGWFQGDGDRAGEYMKSFQKLELFSIRLLFNYPNCREYAVLTITNSESNALHSFSSAMLNWGEDELKKQPEFDVNSARNIGRIVYAGGDDLLGVFYRLGEPQLKASECLQWFSKLRSSQAFENPEDIWSRHAIPITISVGFVWAFPNVPQRDVLQHCRSAEKSAKNNGRDRLALRVVFNGGNYLEWVCPWWLLPKIFNGYRDRDGVSGTDGNWTHIYNDVAVLESRHALTNNQIDVALALIEIYFPDVKHLIEDKSNWWNYSGNSHEKRKAGILGEKSNFIDNDFRPVNQAINNWIINLAKVGFHLCNQ</sequence>
<dbReference type="OrthoDB" id="9758700at2"/>
<dbReference type="AlphaFoldDB" id="A0A2T1C1Q7"/>
<comment type="caution">
    <text evidence="5">The sequence shown here is derived from an EMBL/GenBank/DDBJ whole genome shotgun (WGS) entry which is preliminary data.</text>
</comment>
<dbReference type="GO" id="GO:0051607">
    <property type="term" value="P:defense response to virus"/>
    <property type="evidence" value="ECO:0007669"/>
    <property type="project" value="UniProtKB-KW"/>
</dbReference>
<proteinExistence type="predicted"/>
<dbReference type="Pfam" id="PF22335">
    <property type="entry name" value="Cas10-Cmr2_palm2"/>
    <property type="match status" value="1"/>
</dbReference>
<dbReference type="Gene3D" id="3.30.70.270">
    <property type="match status" value="1"/>
</dbReference>
<keyword evidence="1" id="KW-0547">Nucleotide-binding</keyword>
<evidence type="ECO:0000259" key="3">
    <source>
        <dbReference type="Pfam" id="PF12469"/>
    </source>
</evidence>
<dbReference type="Proteomes" id="UP000238762">
    <property type="component" value="Unassembled WGS sequence"/>
</dbReference>
<name>A0A2T1C1Q7_9CYAN</name>
<dbReference type="InterPro" id="IPR043128">
    <property type="entry name" value="Rev_trsase/Diguanyl_cyclase"/>
</dbReference>
<dbReference type="RefSeq" id="WP_106289449.1">
    <property type="nucleotide sequence ID" value="NZ_CAWNTC010000099.1"/>
</dbReference>
<evidence type="ECO:0000313" key="6">
    <source>
        <dbReference type="Proteomes" id="UP000238762"/>
    </source>
</evidence>
<dbReference type="EMBL" id="PVWJ01000073">
    <property type="protein sequence ID" value="PSB02108.1"/>
    <property type="molecule type" value="Genomic_DNA"/>
</dbReference>
<feature type="domain" description="Cas10/Cmr2 second palm" evidence="4">
    <location>
        <begin position="359"/>
        <end position="528"/>
    </location>
</feature>
<evidence type="ECO:0000256" key="2">
    <source>
        <dbReference type="ARBA" id="ARBA00023118"/>
    </source>
</evidence>
<keyword evidence="2" id="KW-0051">Antiviral defense</keyword>
<evidence type="ECO:0000259" key="4">
    <source>
        <dbReference type="Pfam" id="PF22335"/>
    </source>
</evidence>
<dbReference type="InterPro" id="IPR038242">
    <property type="entry name" value="Cmr2_N"/>
</dbReference>
<gene>
    <name evidence="5" type="ORF">C7B64_14890</name>
</gene>
<dbReference type="GO" id="GO:0000166">
    <property type="term" value="F:nucleotide binding"/>
    <property type="evidence" value="ECO:0007669"/>
    <property type="project" value="UniProtKB-KW"/>
</dbReference>
<evidence type="ECO:0000313" key="5">
    <source>
        <dbReference type="EMBL" id="PSB02108.1"/>
    </source>
</evidence>
<evidence type="ECO:0000256" key="1">
    <source>
        <dbReference type="ARBA" id="ARBA00022741"/>
    </source>
</evidence>
<organism evidence="5 6">
    <name type="scientific">Merismopedia glauca CCAP 1448/3</name>
    <dbReference type="NCBI Taxonomy" id="1296344"/>
    <lineage>
        <taxon>Bacteria</taxon>
        <taxon>Bacillati</taxon>
        <taxon>Cyanobacteriota</taxon>
        <taxon>Cyanophyceae</taxon>
        <taxon>Synechococcales</taxon>
        <taxon>Merismopediaceae</taxon>
        <taxon>Merismopedia</taxon>
    </lineage>
</organism>
<dbReference type="InterPro" id="IPR054767">
    <property type="entry name" value="Cas10-Cmr2_palm2"/>
</dbReference>
<reference evidence="5 6" key="1">
    <citation type="submission" date="2018-02" db="EMBL/GenBank/DDBJ databases">
        <authorList>
            <person name="Cohen D.B."/>
            <person name="Kent A.D."/>
        </authorList>
    </citation>
    <scope>NUCLEOTIDE SEQUENCE [LARGE SCALE GENOMIC DNA]</scope>
    <source>
        <strain evidence="5 6">CCAP 1448/3</strain>
    </source>
</reference>
<protein>
    <submittedName>
        <fullName evidence="5">CRISPR-associated protein</fullName>
    </submittedName>
</protein>